<dbReference type="PANTHER" id="PTHR43392:SF2">
    <property type="entry name" value="AAA-TYPE ATPASE FAMILY PROTEIN _ ANKYRIN REPEAT FAMILY PROTEIN"/>
    <property type="match status" value="1"/>
</dbReference>
<evidence type="ECO:0000256" key="3">
    <source>
        <dbReference type="ARBA" id="ARBA00022801"/>
    </source>
</evidence>
<gene>
    <name evidence="8" type="ORF">BB8028_0001g04440</name>
</gene>
<feature type="compositionally biased region" description="Polar residues" evidence="6">
    <location>
        <begin position="1228"/>
        <end position="1245"/>
    </location>
</feature>
<accession>A0A2S7XWT5</accession>
<dbReference type="PANTHER" id="PTHR43392">
    <property type="entry name" value="AAA-TYPE ATPASE FAMILY PROTEIN / ANKYRIN REPEAT FAMILY PROTEIN"/>
    <property type="match status" value="1"/>
</dbReference>
<dbReference type="OrthoDB" id="4866462at2759"/>
<proteinExistence type="inferred from homology"/>
<dbReference type="FunFam" id="1.10.8.60:FF:000159">
    <property type="entry name" value="p-loop containing nucleoside triphosphate hydrolase protein"/>
    <property type="match status" value="1"/>
</dbReference>
<dbReference type="InterPro" id="IPR041627">
    <property type="entry name" value="AAA_lid_6"/>
</dbReference>
<dbReference type="GO" id="GO:0016887">
    <property type="term" value="F:ATP hydrolysis activity"/>
    <property type="evidence" value="ECO:0007669"/>
    <property type="project" value="InterPro"/>
</dbReference>
<dbReference type="InterPro" id="IPR003959">
    <property type="entry name" value="ATPase_AAA_core"/>
</dbReference>
<dbReference type="Pfam" id="PF17866">
    <property type="entry name" value="AAA_lid_6"/>
    <property type="match status" value="1"/>
</dbReference>
<keyword evidence="5" id="KW-0067">ATP-binding</keyword>
<feature type="region of interest" description="Disordered" evidence="6">
    <location>
        <begin position="1503"/>
        <end position="1523"/>
    </location>
</feature>
<dbReference type="FunFam" id="3.40.50.300:FF:001660">
    <property type="entry name" value="NF-X1 finger and helicase protein, putative"/>
    <property type="match status" value="1"/>
</dbReference>
<name>A0A2S7XWT5_BEABA</name>
<dbReference type="SMART" id="SM00382">
    <property type="entry name" value="AAA"/>
    <property type="match status" value="4"/>
</dbReference>
<dbReference type="Pfam" id="PF13086">
    <property type="entry name" value="AAA_11"/>
    <property type="match status" value="1"/>
</dbReference>
<keyword evidence="3" id="KW-0378">Hydrolase</keyword>
<reference evidence="8 9" key="1">
    <citation type="submission" date="2016-07" db="EMBL/GenBank/DDBJ databases">
        <title>Comparative genomics of the entomopathogenic fungus Beauveria bassiana.</title>
        <authorList>
            <person name="Valero Jimenez C.A."/>
            <person name="Zwaan B.J."/>
            <person name="Van Kan J.A."/>
            <person name="Takken W."/>
            <person name="Debets A.J."/>
            <person name="Schoustra S.E."/>
            <person name="Koenraadt C.J."/>
        </authorList>
    </citation>
    <scope>NUCLEOTIDE SEQUENCE [LARGE SCALE GENOMIC DNA]</scope>
    <source>
        <strain evidence="8 9">ARSEF 8028</strain>
    </source>
</reference>
<dbReference type="FunFam" id="3.40.50.300:FF:000216">
    <property type="entry name" value="Type VII secretion ATPase EccA"/>
    <property type="match status" value="2"/>
</dbReference>
<dbReference type="Pfam" id="PF00004">
    <property type="entry name" value="AAA"/>
    <property type="match status" value="3"/>
</dbReference>
<feature type="compositionally biased region" description="Polar residues" evidence="6">
    <location>
        <begin position="2138"/>
        <end position="2153"/>
    </location>
</feature>
<dbReference type="InterPro" id="IPR041679">
    <property type="entry name" value="DNA2/NAM7-like_C"/>
</dbReference>
<dbReference type="InterPro" id="IPR000641">
    <property type="entry name" value="CbxX/CfxQ"/>
</dbReference>
<sequence>MKGDGNRAARLKKAFRDFLNGTRSVAATRDAELFLEAFRAQHSSSVCLELVLGSSSGLAAVQKSVRASSSLPFICSQVLPFVRFLSQPEAKAICEGTLLFQVIDAIVDPPTAWNAILGHYVAGGFGEEDVETFAWLCSEIVMQSTAEFASIAAEIESTMQSHSFSSHASSKVREFGYRIQKMFQMRASSGTTSTEDLEGPGGRHDNDFADFRKISIYPTRDELTSTMQPFYRRADEVAKSDLAERAGKHLDNQFRLLREDMLAELREDLQNAMGQRKLRRRVHVLGGLFPMSIDTGDARRGRLCNLRVSVGYGLEQLANFTAGQRKLFLQDNPGLLRHQSFGAIRCDDVIIGFALVVRNNDDLVRDPPVFGLQFSSPDAMIKVLKMLPKARSLEFLVIDTPVFAYEPVLSRLKNLVELPLETQLLQCCEDVVDEHYAPAQLFENLVQQLRASTSEAKNIRLGDEEFSLDEAQADALASIIEKPLAIIQGPPGTGKSYVGAIAAKLLLQVPRARILVLSYTNHALDQFLQDLLNIGIDQNQMTRLGSKSSAATACLSFESQSLETGSRLTKSQHTLFRQLRQEISQLRTCIGEEFNRIDFDPPYRELLDYLEFSDDAQLQLFWRAFQIPEEEDGFQMAGVNGSVMDSDYLFDRWCKGKEPGALANHISPECMPIWALPMDQRIFWRDQWAAAILEEHLEALDGHMTRSDDIQRRIETIYNESRRALIRRKRIIGCTTTAAAKYSSLVEAAQPDFVLVEEAGEILEAHILAALSPSTKGLILIGDHRQLRPKCTNYSLSVEKGSGYDLNRSMFERLVLQGYHHSTLLRQHRMHPDISLLVRSMTYPDLLDGEKTFSRPAVRGMRDRVTFVNHSHPEGNIGDCGDRFESDQKTSKQNRFEAEMILKTVKYLGQQGYKTENMVVLTPYLGQLRLLREMLGRENDPLLNDLDSHELIRAGLLTVAAGKTTRGRLRISTIVTDNYQGEESDIVIASLTRSNNRGDIGFMKSPERLNVLLSRARDAIIMFGNMETFLASSQGELCWIPFFNLMRKHDYLQDGLQVYCEQHPDRSALLSVPEDFDLKCPDGGCSEICGAVLGCGQHTCQRRCHSILDHSKVKCDQSMEKKCEKQHSYQVKCGESQARCRHCLQEEADIARRAKRDFEIEKDRQAKQATYRQELSIIQDEIESLKRQNKYLQEEESQARTMQQLREDLAALKETKERQESMEKSRQALKNQNEKSAAPTQTTSEIAPESACYEWERMKRDELAKNAELDTLMSMIGLDSVKRSFLDIKSTVDTALRQGVSTENERFGCSLLGNPGTGKIYAKFLTSLGVIAGSCFKEVTGSKLANMGVAGCQKLFDDILDAGGGVIFIDEAYQLSSGNSPGGLAVLDFLLAEVENLRSKVCFVLAGYNKQMESFFAHNPGIPSRFPLEMKFDDYTNDELLQILELKINSKYGHRMKAEDGLRGLYCRIVARRLGRGRDKDGFGNARAVENFLGTVYRRQSDRLRRQRRDGPRPDDLFLTKDDLLGPEPSNALLKSEAWAKLQDLIGLNSVKESIKSLVDSARTNYQRELDEEPIIEYNLNRIFLGNPGTGKTTVAKLYGQVLVDIGLLSMGEVVVKNPSDFVGAVLGESEKLTNGILASTVGKVLVIDEAYGLHDGGASQGGSSSNPFKSAVVDAIVATVHSTVGDDRCVLLLGYRDQMEEMLQNVNPGLSRRFPLSSAFTFEDFSQSELGSILDLKLKNQGFRVTPKAKQVVLEMLDRARNRPNFGNAGEVDLLLNEAKSRHQKRLTAGKTARTSTLEALDFDENYERHERAETNVEQLFSDTIGCERLVAILQGYQETARMTRMLGLDPKEQIPFTFLFRGPPGTGKSTTARKMGKVFYDAGFLSEATVHDCSASDLVGQYVGQTGPKVRQLLDEALGAVLLIDEAYRLREGHFAKEALDELVDAMTKERYYKRLIIILAGYEHDINGLLAVNPGFTSRAKVIDFRSLDLTECFDLLAKKLIKKKADLEANGSAHMQIDCLEQPSAEFQADMYALFGCLSTQASWGNARDIETLANAVLQAAMKAASKLEKVVLTVTENIVRAELEKMANERLCRSSVPAEKSTGGMADAFSQLYSAAQHRLPPQLSPDPARASFTAQQSKLAPSQEITNESVPSEPERPVELASTDGNHGRVAIRDMGVSDEIWEQLQLDAQAEQQREVEYQAKLRAKNEATDEALRERIVKELIEEEERRQKEAEMKKKLEMEGRCPVGYHWIRQEGGWRCAGGSHFVSEMELKN</sequence>
<dbReference type="GO" id="GO:0004386">
    <property type="term" value="F:helicase activity"/>
    <property type="evidence" value="ECO:0007669"/>
    <property type="project" value="InterPro"/>
</dbReference>
<evidence type="ECO:0000313" key="8">
    <source>
        <dbReference type="EMBL" id="PQK08367.1"/>
    </source>
</evidence>
<dbReference type="Gene3D" id="1.10.8.60">
    <property type="match status" value="2"/>
</dbReference>
<dbReference type="PROSITE" id="PS51193">
    <property type="entry name" value="HELICASE_ATP_BIND_2"/>
    <property type="match status" value="1"/>
</dbReference>
<feature type="compositionally biased region" description="Basic and acidic residues" evidence="6">
    <location>
        <begin position="1215"/>
        <end position="1226"/>
    </location>
</feature>
<dbReference type="CDD" id="cd06008">
    <property type="entry name" value="NF-X1-zinc-finger"/>
    <property type="match status" value="1"/>
</dbReference>
<feature type="region of interest" description="Disordered" evidence="6">
    <location>
        <begin position="2123"/>
        <end position="2168"/>
    </location>
</feature>
<dbReference type="InterPro" id="IPR050773">
    <property type="entry name" value="CbxX/CfxQ_RuBisCO_ESX"/>
</dbReference>
<dbReference type="InterPro" id="IPR003593">
    <property type="entry name" value="AAA+_ATPase"/>
</dbReference>
<evidence type="ECO:0000259" key="7">
    <source>
        <dbReference type="PROSITE" id="PS51193"/>
    </source>
</evidence>
<dbReference type="Gene3D" id="3.40.50.300">
    <property type="entry name" value="P-loop containing nucleotide triphosphate hydrolases"/>
    <property type="match status" value="6"/>
</dbReference>
<comment type="caution">
    <text evidence="8">The sequence shown here is derived from an EMBL/GenBank/DDBJ whole genome shotgun (WGS) entry which is preliminary data.</text>
</comment>
<dbReference type="Proteomes" id="UP000237441">
    <property type="component" value="Unassembled WGS sequence"/>
</dbReference>
<evidence type="ECO:0000256" key="2">
    <source>
        <dbReference type="ARBA" id="ARBA00022741"/>
    </source>
</evidence>
<dbReference type="FunFam" id="1.10.8.60:FF:000160">
    <property type="entry name" value="WGS project CABT00000000 data, contig 2.55"/>
    <property type="match status" value="1"/>
</dbReference>
<evidence type="ECO:0000256" key="4">
    <source>
        <dbReference type="ARBA" id="ARBA00022806"/>
    </source>
</evidence>
<dbReference type="SUPFAM" id="SSF52540">
    <property type="entry name" value="P-loop containing nucleoside triphosphate hydrolases"/>
    <property type="match status" value="4"/>
</dbReference>
<dbReference type="CDD" id="cd18808">
    <property type="entry name" value="SF1_C_Upf1"/>
    <property type="match status" value="1"/>
</dbReference>
<evidence type="ECO:0000256" key="6">
    <source>
        <dbReference type="SAM" id="MobiDB-lite"/>
    </source>
</evidence>
<feature type="region of interest" description="Disordered" evidence="6">
    <location>
        <begin position="1215"/>
        <end position="1247"/>
    </location>
</feature>
<dbReference type="Pfam" id="PF13087">
    <property type="entry name" value="AAA_12"/>
    <property type="match status" value="1"/>
</dbReference>
<keyword evidence="2" id="KW-0547">Nucleotide-binding</keyword>
<feature type="domain" description="Helicase ATP-binding" evidence="7">
    <location>
        <begin position="451"/>
        <end position="791"/>
    </location>
</feature>
<dbReference type="GO" id="GO:0005524">
    <property type="term" value="F:ATP binding"/>
    <property type="evidence" value="ECO:0007669"/>
    <property type="project" value="UniProtKB-KW"/>
</dbReference>
<evidence type="ECO:0000313" key="9">
    <source>
        <dbReference type="Proteomes" id="UP000237441"/>
    </source>
</evidence>
<dbReference type="InterPro" id="IPR041677">
    <property type="entry name" value="DNA2/NAM7_AAA_11"/>
</dbReference>
<protein>
    <recommendedName>
        <fullName evidence="7">Helicase ATP-binding domain-containing protein</fullName>
    </recommendedName>
</protein>
<dbReference type="PRINTS" id="PR00819">
    <property type="entry name" value="CBXCFQXSUPER"/>
</dbReference>
<dbReference type="InterPro" id="IPR027417">
    <property type="entry name" value="P-loop_NTPase"/>
</dbReference>
<dbReference type="EMBL" id="JRHA01000001">
    <property type="protein sequence ID" value="PQK08367.1"/>
    <property type="molecule type" value="Genomic_DNA"/>
</dbReference>
<organism evidence="8 9">
    <name type="scientific">Beauveria bassiana</name>
    <name type="common">White muscardine disease fungus</name>
    <name type="synonym">Tritirachium shiotae</name>
    <dbReference type="NCBI Taxonomy" id="176275"/>
    <lineage>
        <taxon>Eukaryota</taxon>
        <taxon>Fungi</taxon>
        <taxon>Dikarya</taxon>
        <taxon>Ascomycota</taxon>
        <taxon>Pezizomycotina</taxon>
        <taxon>Sordariomycetes</taxon>
        <taxon>Hypocreomycetidae</taxon>
        <taxon>Hypocreales</taxon>
        <taxon>Cordycipitaceae</taxon>
        <taxon>Beauveria</taxon>
    </lineage>
</organism>
<dbReference type="InterPro" id="IPR047187">
    <property type="entry name" value="SF1_C_Upf1"/>
</dbReference>
<dbReference type="CDD" id="cd17936">
    <property type="entry name" value="EEXXEc_NFX1"/>
    <property type="match status" value="1"/>
</dbReference>
<comment type="similarity">
    <text evidence="1">Belongs to the CbxX/CfxQ family.</text>
</comment>
<evidence type="ECO:0000256" key="5">
    <source>
        <dbReference type="ARBA" id="ARBA00022840"/>
    </source>
</evidence>
<keyword evidence="4" id="KW-0347">Helicase</keyword>
<dbReference type="InterPro" id="IPR014013">
    <property type="entry name" value="Helic_SF1/SF2_ATP-bd_DinG/Rad3"/>
</dbReference>
<evidence type="ECO:0000256" key="1">
    <source>
        <dbReference type="ARBA" id="ARBA00010378"/>
    </source>
</evidence>